<dbReference type="RefSeq" id="WP_017036135.1">
    <property type="nucleotide sequence ID" value="NZ_JBNGCH010000674.1"/>
</dbReference>
<dbReference type="AlphaFoldDB" id="A0A1B9QWY2"/>
<feature type="transmembrane region" description="Helical" evidence="6">
    <location>
        <begin position="6"/>
        <end position="23"/>
    </location>
</feature>
<proteinExistence type="inferred from homology"/>
<organism evidence="7 8">
    <name type="scientific">Vibrio genomosp. F10</name>
    <dbReference type="NCBI Taxonomy" id="723171"/>
    <lineage>
        <taxon>Bacteria</taxon>
        <taxon>Pseudomonadati</taxon>
        <taxon>Pseudomonadota</taxon>
        <taxon>Gammaproteobacteria</taxon>
        <taxon>Vibrionales</taxon>
        <taxon>Vibrionaceae</taxon>
        <taxon>Vibrio</taxon>
    </lineage>
</organism>
<gene>
    <name evidence="6" type="primary">lptC</name>
    <name evidence="7" type="ORF">A6E14_13085</name>
</gene>
<sequence length="187" mass="21507">MSLARIAYILLFFVATWSGYYLYDKEQEFDIQVAPNQELPMFTGRNIENTSYTDEGLRSYIITSVYLENFAENGDTWFDLPVLKVYKDGTIQEWEITADRAKLDSDQILTLYDNVIANNMLDESGFDTMTTSELSIKLTNRDFWADNQVNLVGPQFETEGQAMKGNFADNNAVLYNYVQGRYETLAP</sequence>
<reference evidence="8" key="1">
    <citation type="submission" date="2016-06" db="EMBL/GenBank/DDBJ databases">
        <authorList>
            <person name="Hehemann J.-H."/>
            <person name="Arevalo P."/>
            <person name="Datta M.S."/>
            <person name="Polz M.F."/>
        </authorList>
    </citation>
    <scope>NUCLEOTIDE SEQUENCE [LARGE SCALE GENOMIC DNA]</scope>
    <source>
        <strain evidence="8">9CSC122</strain>
    </source>
</reference>
<dbReference type="InterPro" id="IPR052363">
    <property type="entry name" value="LPS_export_LptC"/>
</dbReference>
<dbReference type="GO" id="GO:0015221">
    <property type="term" value="F:lipopolysaccharide transmembrane transporter activity"/>
    <property type="evidence" value="ECO:0007669"/>
    <property type="project" value="InterPro"/>
</dbReference>
<comment type="subunit">
    <text evidence="6">Component of the lipopolysaccharide transport and assembly complex. Interacts with LptA and the LptBFG transporter complex.</text>
</comment>
<dbReference type="GO" id="GO:0005886">
    <property type="term" value="C:plasma membrane"/>
    <property type="evidence" value="ECO:0007669"/>
    <property type="project" value="UniProtKB-SubCell"/>
</dbReference>
<keyword evidence="1 6" id="KW-1003">Cell membrane</keyword>
<evidence type="ECO:0000313" key="7">
    <source>
        <dbReference type="EMBL" id="OCH74310.1"/>
    </source>
</evidence>
<dbReference type="PANTHER" id="PTHR37481">
    <property type="entry name" value="LIPOPOLYSACCHARIDE EXPORT SYSTEM PROTEIN LPTC"/>
    <property type="match status" value="1"/>
</dbReference>
<dbReference type="Proteomes" id="UP000093173">
    <property type="component" value="Unassembled WGS sequence"/>
</dbReference>
<dbReference type="GO" id="GO:0030288">
    <property type="term" value="C:outer membrane-bounded periplasmic space"/>
    <property type="evidence" value="ECO:0007669"/>
    <property type="project" value="TreeGrafter"/>
</dbReference>
<comment type="similarity">
    <text evidence="6">Belongs to the LptC family.</text>
</comment>
<protein>
    <recommendedName>
        <fullName evidence="6">Lipopolysaccharide export system protein LptC</fullName>
    </recommendedName>
</protein>
<evidence type="ECO:0000313" key="8">
    <source>
        <dbReference type="Proteomes" id="UP000093173"/>
    </source>
</evidence>
<comment type="function">
    <text evidence="6">Involved in the assembly of lipopolysaccharide (LPS). Required for the translocation of LPS from the inner membrane to the outer membrane. Facilitates the transfer of LPS from the inner membrane to the periplasmic protein LptA. Could be a docking site for LptA.</text>
</comment>
<keyword evidence="4 6" id="KW-1133">Transmembrane helix</keyword>
<dbReference type="GO" id="GO:0043165">
    <property type="term" value="P:Gram-negative-bacterium-type cell outer membrane assembly"/>
    <property type="evidence" value="ECO:0007669"/>
    <property type="project" value="UniProtKB-UniRule"/>
</dbReference>
<dbReference type="HAMAP" id="MF_01915">
    <property type="entry name" value="LPS_assembly_LptC"/>
    <property type="match status" value="1"/>
</dbReference>
<dbReference type="GO" id="GO:0017089">
    <property type="term" value="F:glycolipid transfer activity"/>
    <property type="evidence" value="ECO:0007669"/>
    <property type="project" value="TreeGrafter"/>
</dbReference>
<evidence type="ECO:0000256" key="3">
    <source>
        <dbReference type="ARBA" id="ARBA00022692"/>
    </source>
</evidence>
<keyword evidence="5 6" id="KW-0472">Membrane</keyword>
<dbReference type="EMBL" id="MAJZ01000674">
    <property type="protein sequence ID" value="OCH74310.1"/>
    <property type="molecule type" value="Genomic_DNA"/>
</dbReference>
<dbReference type="NCBIfam" id="TIGR04409">
    <property type="entry name" value="LptC_YrbK"/>
    <property type="match status" value="1"/>
</dbReference>
<dbReference type="InterPro" id="IPR026265">
    <property type="entry name" value="LptC"/>
</dbReference>
<dbReference type="Gene3D" id="2.60.450.10">
    <property type="entry name" value="Lipopolysaccharide (LPS) transport protein A like domain"/>
    <property type="match status" value="1"/>
</dbReference>
<dbReference type="Pfam" id="PF06835">
    <property type="entry name" value="LptC"/>
    <property type="match status" value="1"/>
</dbReference>
<name>A0A1B9QWY2_9VIBR</name>
<keyword evidence="3 6" id="KW-0812">Transmembrane</keyword>
<accession>A0A1B9QWY2</accession>
<evidence type="ECO:0000256" key="2">
    <source>
        <dbReference type="ARBA" id="ARBA00022519"/>
    </source>
</evidence>
<evidence type="ECO:0000256" key="6">
    <source>
        <dbReference type="HAMAP-Rule" id="MF_01915"/>
    </source>
</evidence>
<comment type="caution">
    <text evidence="7">The sequence shown here is derived from an EMBL/GenBank/DDBJ whole genome shotgun (WGS) entry which is preliminary data.</text>
</comment>
<comment type="subcellular location">
    <subcellularLocation>
        <location evidence="6">Cell inner membrane</location>
        <topology evidence="6">Single-pass membrane protein</topology>
    </subcellularLocation>
</comment>
<keyword evidence="8" id="KW-1185">Reference proteome</keyword>
<evidence type="ECO:0000256" key="5">
    <source>
        <dbReference type="ARBA" id="ARBA00023136"/>
    </source>
</evidence>
<dbReference type="InterPro" id="IPR010664">
    <property type="entry name" value="LipoPS_assembly_LptC-rel"/>
</dbReference>
<keyword evidence="2 6" id="KW-0997">Cell inner membrane</keyword>
<evidence type="ECO:0000256" key="1">
    <source>
        <dbReference type="ARBA" id="ARBA00022475"/>
    </source>
</evidence>
<evidence type="ECO:0000256" key="4">
    <source>
        <dbReference type="ARBA" id="ARBA00022989"/>
    </source>
</evidence>
<dbReference type="PANTHER" id="PTHR37481:SF1">
    <property type="entry name" value="LIPOPOLYSACCHARIDE EXPORT SYSTEM PROTEIN LPTC"/>
    <property type="match status" value="1"/>
</dbReference>